<dbReference type="InterPro" id="IPR013785">
    <property type="entry name" value="Aldolase_TIM"/>
</dbReference>
<feature type="domain" description="Shikimate dehydrogenase substrate binding N-terminal" evidence="2">
    <location>
        <begin position="290"/>
        <end position="374"/>
    </location>
</feature>
<comment type="caution">
    <text evidence="3">The sequence shown here is derived from an EMBL/GenBank/DDBJ whole genome shotgun (WGS) entry which is preliminary data.</text>
</comment>
<dbReference type="Gene3D" id="3.20.20.70">
    <property type="entry name" value="Aldolase class I"/>
    <property type="match status" value="1"/>
</dbReference>
<dbReference type="Pfam" id="PF01488">
    <property type="entry name" value="Shikimate_DH"/>
    <property type="match status" value="1"/>
</dbReference>
<dbReference type="Gene3D" id="3.40.50.10860">
    <property type="entry name" value="Leucine Dehydrogenase, chain A, domain 1"/>
    <property type="match status" value="1"/>
</dbReference>
<dbReference type="Gene3D" id="3.40.50.720">
    <property type="entry name" value="NAD(P)-binding Rossmann-like Domain"/>
    <property type="match status" value="1"/>
</dbReference>
<evidence type="ECO:0000313" key="3">
    <source>
        <dbReference type="EMBL" id="GHP01957.1"/>
    </source>
</evidence>
<feature type="domain" description="Quinate/shikimate 5-dehydrogenase/glutamyl-tRNA reductase" evidence="1">
    <location>
        <begin position="407"/>
        <end position="459"/>
    </location>
</feature>
<dbReference type="InterPro" id="IPR001381">
    <property type="entry name" value="DHquinase_I"/>
</dbReference>
<dbReference type="GO" id="GO:0009423">
    <property type="term" value="P:chorismate biosynthetic process"/>
    <property type="evidence" value="ECO:0007669"/>
    <property type="project" value="UniProtKB-UniPathway"/>
</dbReference>
<dbReference type="CDD" id="cd01065">
    <property type="entry name" value="NAD_bind_Shikimate_DH"/>
    <property type="match status" value="1"/>
</dbReference>
<sequence length="588" mass="61095">MAAAAPGAVVPWDGDKKKKKITSVCVSLVAPSADMMIRDAAQAANAGARMVEFRLDRLTGSDALALTSGDDSRDTLLKRLADAALENDICAIATARPKWEDPGAGDVFAGAGRPGDSHASAEAREIEAMRTGVLCAASEAGFACIDVELDAAKAFRAEASPTRHAKTIVSSHNFEETEDMDTLRARIARMWATGVADVVKVAQMAHNAFDASNLLALLEEAAHSNQPMVALGMGPAGLCTRILAPVFGAAFTFAALDDASAAAPGQVSVDSMVNLYRTPKLSRSTSLFAVAGSPVGHSKSPLIHNSAFVSEGGVDAVYVALEIPKGRLEEFLESTMLGNKLSGLSVTIPHKEEALSLANVVHHVCASIGAANTLVRVDEGWYASNTDWVGVVDSVDASVDVASSSAFGGATVDVLGAGGAAKAAVYGALERGAQKVRVFNRTVSRAEELVAMIKDDRVEVGITLGDDANGGVLLNTTSVGMVPDTEASPVTDSSVLPSYRVVFDAVYTPRDTRLLKDAAAAGCSCAEGVDMFVSQAVLQYLKFTGKVDVGALTTLREQNGVQIVEELEPAGDAKVVTDAMKAALLSTL</sequence>
<dbReference type="SUPFAM" id="SSF53223">
    <property type="entry name" value="Aminoacid dehydrogenase-like, N-terminal domain"/>
    <property type="match status" value="1"/>
</dbReference>
<dbReference type="InterPro" id="IPR036291">
    <property type="entry name" value="NAD(P)-bd_dom_sf"/>
</dbReference>
<dbReference type="InterPro" id="IPR013708">
    <property type="entry name" value="Shikimate_DH-bd_N"/>
</dbReference>
<dbReference type="GO" id="GO:0004764">
    <property type="term" value="F:shikimate 3-dehydrogenase (NADP+) activity"/>
    <property type="evidence" value="ECO:0007669"/>
    <property type="project" value="InterPro"/>
</dbReference>
<keyword evidence="4" id="KW-1185">Reference proteome</keyword>
<dbReference type="PANTHER" id="PTHR21089">
    <property type="entry name" value="SHIKIMATE DEHYDROGENASE"/>
    <property type="match status" value="1"/>
</dbReference>
<protein>
    <recommendedName>
        <fullName evidence="5">Shikimate dehydrogenase</fullName>
    </recommendedName>
</protein>
<dbReference type="Pfam" id="PF08501">
    <property type="entry name" value="Shikimate_dh_N"/>
    <property type="match status" value="1"/>
</dbReference>
<dbReference type="PANTHER" id="PTHR21089:SF1">
    <property type="entry name" value="BIFUNCTIONAL 3-DEHYDROQUINATE DEHYDRATASE_SHIKIMATE DEHYDROGENASE, CHLOROPLASTIC"/>
    <property type="match status" value="1"/>
</dbReference>
<dbReference type="InterPro" id="IPR046346">
    <property type="entry name" value="Aminoacid_DH-like_N_sf"/>
</dbReference>
<dbReference type="GO" id="GO:0003855">
    <property type="term" value="F:3-dehydroquinate dehydratase activity"/>
    <property type="evidence" value="ECO:0007669"/>
    <property type="project" value="InterPro"/>
</dbReference>
<dbReference type="Pfam" id="PF01487">
    <property type="entry name" value="DHquinase_I"/>
    <property type="match status" value="1"/>
</dbReference>
<dbReference type="CDD" id="cd00502">
    <property type="entry name" value="DHQase_I"/>
    <property type="match status" value="1"/>
</dbReference>
<dbReference type="InterPro" id="IPR006151">
    <property type="entry name" value="Shikm_DH/Glu-tRNA_Rdtase"/>
</dbReference>
<dbReference type="OrthoDB" id="204377at2759"/>
<accession>A0A830HA37</accession>
<dbReference type="HAMAP" id="MF_00222">
    <property type="entry name" value="Shikimate_DH_AroE"/>
    <property type="match status" value="1"/>
</dbReference>
<gene>
    <name evidence="3" type="ORF">PPROV_000071300</name>
</gene>
<dbReference type="EMBL" id="BNJQ01000002">
    <property type="protein sequence ID" value="GHP01957.1"/>
    <property type="molecule type" value="Genomic_DNA"/>
</dbReference>
<reference evidence="3" key="1">
    <citation type="submission" date="2020-10" db="EMBL/GenBank/DDBJ databases">
        <title>Unveiling of a novel bifunctional photoreceptor, Dualchrome1, isolated from a cosmopolitan green alga.</title>
        <authorList>
            <person name="Suzuki S."/>
            <person name="Kawachi M."/>
        </authorList>
    </citation>
    <scope>NUCLEOTIDE SEQUENCE</scope>
    <source>
        <strain evidence="3">NIES 2893</strain>
    </source>
</reference>
<proteinExistence type="inferred from homology"/>
<evidence type="ECO:0000259" key="1">
    <source>
        <dbReference type="Pfam" id="PF01488"/>
    </source>
</evidence>
<evidence type="ECO:0000259" key="2">
    <source>
        <dbReference type="Pfam" id="PF08501"/>
    </source>
</evidence>
<dbReference type="GO" id="GO:0019632">
    <property type="term" value="P:shikimate metabolic process"/>
    <property type="evidence" value="ECO:0007669"/>
    <property type="project" value="TreeGrafter"/>
</dbReference>
<dbReference type="SUPFAM" id="SSF51735">
    <property type="entry name" value="NAD(P)-binding Rossmann-fold domains"/>
    <property type="match status" value="1"/>
</dbReference>
<evidence type="ECO:0000313" key="4">
    <source>
        <dbReference type="Proteomes" id="UP000660262"/>
    </source>
</evidence>
<dbReference type="SUPFAM" id="SSF51569">
    <property type="entry name" value="Aldolase"/>
    <property type="match status" value="1"/>
</dbReference>
<organism evidence="3 4">
    <name type="scientific">Pycnococcus provasolii</name>
    <dbReference type="NCBI Taxonomy" id="41880"/>
    <lineage>
        <taxon>Eukaryota</taxon>
        <taxon>Viridiplantae</taxon>
        <taxon>Chlorophyta</taxon>
        <taxon>Pseudoscourfieldiophyceae</taxon>
        <taxon>Pseudoscourfieldiales</taxon>
        <taxon>Pycnococcaceae</taxon>
        <taxon>Pycnococcus</taxon>
    </lineage>
</organism>
<dbReference type="Proteomes" id="UP000660262">
    <property type="component" value="Unassembled WGS sequence"/>
</dbReference>
<evidence type="ECO:0008006" key="5">
    <source>
        <dbReference type="Google" id="ProtNLM"/>
    </source>
</evidence>
<dbReference type="UniPathway" id="UPA00053">
    <property type="reaction ID" value="UER00087"/>
</dbReference>
<dbReference type="InterPro" id="IPR022893">
    <property type="entry name" value="Shikimate_DH_fam"/>
</dbReference>
<name>A0A830HA37_9CHLO</name>
<dbReference type="AlphaFoldDB" id="A0A830HA37"/>